<feature type="region of interest" description="Disordered" evidence="1">
    <location>
        <begin position="52"/>
        <end position="85"/>
    </location>
</feature>
<dbReference type="Proteomes" id="UP000604825">
    <property type="component" value="Unassembled WGS sequence"/>
</dbReference>
<keyword evidence="3" id="KW-1185">Reference proteome</keyword>
<evidence type="ECO:0000313" key="2">
    <source>
        <dbReference type="EMBL" id="CAD6203280.1"/>
    </source>
</evidence>
<sequence>MKPTNVEFFMAVNAEATNKYLEGIKQLLEQLLDKFSGLESWKTTADSSLGSLLQTTAGRVQKLEARPRPPPPLPLPSATMLQPRP</sequence>
<dbReference type="EMBL" id="CAJGYO010000001">
    <property type="protein sequence ID" value="CAD6203280.1"/>
    <property type="molecule type" value="Genomic_DNA"/>
</dbReference>
<accession>A0A811M9K4</accession>
<evidence type="ECO:0000313" key="3">
    <source>
        <dbReference type="Proteomes" id="UP000604825"/>
    </source>
</evidence>
<dbReference type="OrthoDB" id="718592at2759"/>
<name>A0A811M9K4_9POAL</name>
<proteinExistence type="predicted"/>
<evidence type="ECO:0000256" key="1">
    <source>
        <dbReference type="SAM" id="MobiDB-lite"/>
    </source>
</evidence>
<reference evidence="2" key="1">
    <citation type="submission" date="2020-10" db="EMBL/GenBank/DDBJ databases">
        <authorList>
            <person name="Han B."/>
            <person name="Lu T."/>
            <person name="Zhao Q."/>
            <person name="Huang X."/>
            <person name="Zhao Y."/>
        </authorList>
    </citation>
    <scope>NUCLEOTIDE SEQUENCE</scope>
</reference>
<comment type="caution">
    <text evidence="2">The sequence shown here is derived from an EMBL/GenBank/DDBJ whole genome shotgun (WGS) entry which is preliminary data.</text>
</comment>
<dbReference type="AlphaFoldDB" id="A0A811M9K4"/>
<organism evidence="2 3">
    <name type="scientific">Miscanthus lutarioriparius</name>
    <dbReference type="NCBI Taxonomy" id="422564"/>
    <lineage>
        <taxon>Eukaryota</taxon>
        <taxon>Viridiplantae</taxon>
        <taxon>Streptophyta</taxon>
        <taxon>Embryophyta</taxon>
        <taxon>Tracheophyta</taxon>
        <taxon>Spermatophyta</taxon>
        <taxon>Magnoliopsida</taxon>
        <taxon>Liliopsida</taxon>
        <taxon>Poales</taxon>
        <taxon>Poaceae</taxon>
        <taxon>PACMAD clade</taxon>
        <taxon>Panicoideae</taxon>
        <taxon>Andropogonodae</taxon>
        <taxon>Andropogoneae</taxon>
        <taxon>Saccharinae</taxon>
        <taxon>Miscanthus</taxon>
    </lineage>
</organism>
<protein>
    <submittedName>
        <fullName evidence="2">Uncharacterized protein</fullName>
    </submittedName>
</protein>
<gene>
    <name evidence="2" type="ORF">NCGR_LOCUS1492</name>
</gene>